<feature type="domain" description="Antirepressor protein ant N-terminal" evidence="1">
    <location>
        <begin position="10"/>
        <end position="50"/>
    </location>
</feature>
<dbReference type="EMBL" id="LACI01002375">
    <property type="protein sequence ID" value="KJU82279.1"/>
    <property type="molecule type" value="Genomic_DNA"/>
</dbReference>
<keyword evidence="3" id="KW-1185">Reference proteome</keyword>
<evidence type="ECO:0000313" key="2">
    <source>
        <dbReference type="EMBL" id="KJU82279.1"/>
    </source>
</evidence>
<sequence>MTTQSNLPTTISFHQDTLIAIEKDGKVYVAMKPICEVLGLNWYSHNLKISIIYFIMATYAY</sequence>
<reference evidence="2 3" key="1">
    <citation type="submission" date="2015-02" db="EMBL/GenBank/DDBJ databases">
        <title>Single-cell genomics of uncultivated deep-branching MTB reveals a conserved set of magnetosome genes.</title>
        <authorList>
            <person name="Kolinko S."/>
            <person name="Richter M."/>
            <person name="Glockner F.O."/>
            <person name="Brachmann A."/>
            <person name="Schuler D."/>
        </authorList>
    </citation>
    <scope>NUCLEOTIDE SEQUENCE [LARGE SCALE GENOMIC DNA]</scope>
    <source>
        <strain evidence="2">TM-1</strain>
    </source>
</reference>
<dbReference type="InterPro" id="IPR018875">
    <property type="entry name" value="Antirepressor_Ant_N"/>
</dbReference>
<gene>
    <name evidence="2" type="ORF">MBAV_005524</name>
</gene>
<comment type="caution">
    <text evidence="2">The sequence shown here is derived from an EMBL/GenBank/DDBJ whole genome shotgun (WGS) entry which is preliminary data.</text>
</comment>
<name>A0A0F3GK17_9BACT</name>
<proteinExistence type="predicted"/>
<organism evidence="2 3">
    <name type="scientific">Candidatus Magnetobacterium bavaricum</name>
    <dbReference type="NCBI Taxonomy" id="29290"/>
    <lineage>
        <taxon>Bacteria</taxon>
        <taxon>Pseudomonadati</taxon>
        <taxon>Nitrospirota</taxon>
        <taxon>Thermodesulfovibrionia</taxon>
        <taxon>Thermodesulfovibrionales</taxon>
        <taxon>Candidatus Magnetobacteriaceae</taxon>
        <taxon>Candidatus Magnetobacterium</taxon>
    </lineage>
</organism>
<accession>A0A0F3GK17</accession>
<dbReference type="Proteomes" id="UP000033423">
    <property type="component" value="Unassembled WGS sequence"/>
</dbReference>
<evidence type="ECO:0000313" key="3">
    <source>
        <dbReference type="Proteomes" id="UP000033423"/>
    </source>
</evidence>
<dbReference type="Pfam" id="PF10547">
    <property type="entry name" value="P22_AR_N"/>
    <property type="match status" value="1"/>
</dbReference>
<dbReference type="AlphaFoldDB" id="A0A0F3GK17"/>
<protein>
    <submittedName>
        <fullName evidence="2">Phage protein</fullName>
    </submittedName>
</protein>
<evidence type="ECO:0000259" key="1">
    <source>
        <dbReference type="Pfam" id="PF10547"/>
    </source>
</evidence>